<dbReference type="InterPro" id="IPR032466">
    <property type="entry name" value="Metal_Hydrolase"/>
</dbReference>
<evidence type="ECO:0000259" key="1">
    <source>
        <dbReference type="Pfam" id="PF01979"/>
    </source>
</evidence>
<evidence type="ECO:0000313" key="2">
    <source>
        <dbReference type="EMBL" id="MEO9248762.1"/>
    </source>
</evidence>
<dbReference type="Proteomes" id="UP001484097">
    <property type="component" value="Unassembled WGS sequence"/>
</dbReference>
<evidence type="ECO:0000313" key="3">
    <source>
        <dbReference type="Proteomes" id="UP001484097"/>
    </source>
</evidence>
<dbReference type="InterPro" id="IPR057744">
    <property type="entry name" value="OTAase-like"/>
</dbReference>
<dbReference type="EMBL" id="JBDXMX010000006">
    <property type="protein sequence ID" value="MEO9248762.1"/>
    <property type="molecule type" value="Genomic_DNA"/>
</dbReference>
<dbReference type="PANTHER" id="PTHR43135">
    <property type="entry name" value="ALPHA-D-RIBOSE 1-METHYLPHOSPHONATE 5-TRIPHOSPHATE DIPHOSPHATASE"/>
    <property type="match status" value="1"/>
</dbReference>
<dbReference type="RefSeq" id="WP_309812813.1">
    <property type="nucleotide sequence ID" value="NZ_JBDXMX010000006.1"/>
</dbReference>
<name>A0ABV0IKU0_9MICC</name>
<dbReference type="InterPro" id="IPR011059">
    <property type="entry name" value="Metal-dep_hydrolase_composite"/>
</dbReference>
<sequence>MSNRTIITNVLVMDADRPEGEIETVVFARGLIESIGDSVDATGVTETEGTVIDGTGRTLIPGLIDAHLHAYASEFDGFGIDSSPTSFVALQASRKLREALYRGFTTVRDVAGGDLGLQQALQRGVVEGPDYLFTGPALSQTGGHGDGRTPGVEACAHHHHMGEVVDGADNIRRVVRERLRSGAHAIKVMASGGVASHADPLRAPQYSLPELEAAAEEAERFGSYVTAHAYTADAVQRAVRSGIRCIEHGNLIDDETIKLMVKQGTALVPTLIAYDAMGRRGEQIGMTEDARQKNAVVLDKGREAARKAHDAGVSVGFGSDLMGDLDDEQLAGLRIHVEVLGLAAALRSATATNARILGLTDRGRIGPGLRADAVLLGGDLRQSPAVLWDPDADRQVYLGGRLVGVEPVRYQRVGA</sequence>
<protein>
    <submittedName>
        <fullName evidence="2">Amidohydrolase family protein</fullName>
    </submittedName>
</protein>
<feature type="domain" description="Amidohydrolase-related" evidence="1">
    <location>
        <begin position="58"/>
        <end position="403"/>
    </location>
</feature>
<dbReference type="Pfam" id="PF01979">
    <property type="entry name" value="Amidohydro_1"/>
    <property type="match status" value="1"/>
</dbReference>
<comment type="caution">
    <text evidence="2">The sequence shown here is derived from an EMBL/GenBank/DDBJ whole genome shotgun (WGS) entry which is preliminary data.</text>
</comment>
<dbReference type="SUPFAM" id="SSF51338">
    <property type="entry name" value="Composite domain of metallo-dependent hydrolases"/>
    <property type="match status" value="1"/>
</dbReference>
<reference evidence="2 3" key="1">
    <citation type="submission" date="2024-05" db="EMBL/GenBank/DDBJ databases">
        <authorList>
            <person name="Yi C."/>
        </authorList>
    </citation>
    <scope>NUCLEOTIDE SEQUENCE [LARGE SCALE GENOMIC DNA]</scope>
    <source>
        <strain evidence="2 3">XS13</strain>
    </source>
</reference>
<gene>
    <name evidence="2" type="ORF">ABDK96_13835</name>
</gene>
<keyword evidence="3" id="KW-1185">Reference proteome</keyword>
<organism evidence="2 3">
    <name type="scientific">Citricoccus nitrophenolicus</name>
    <dbReference type="NCBI Taxonomy" id="863575"/>
    <lineage>
        <taxon>Bacteria</taxon>
        <taxon>Bacillati</taxon>
        <taxon>Actinomycetota</taxon>
        <taxon>Actinomycetes</taxon>
        <taxon>Micrococcales</taxon>
        <taxon>Micrococcaceae</taxon>
        <taxon>Citricoccus</taxon>
    </lineage>
</organism>
<accession>A0ABV0IKU0</accession>
<dbReference type="CDD" id="cd01299">
    <property type="entry name" value="Met_dep_hydrolase_A"/>
    <property type="match status" value="1"/>
</dbReference>
<dbReference type="Gene3D" id="3.20.20.140">
    <property type="entry name" value="Metal-dependent hydrolases"/>
    <property type="match status" value="1"/>
</dbReference>
<dbReference type="InterPro" id="IPR006680">
    <property type="entry name" value="Amidohydro-rel"/>
</dbReference>
<dbReference type="Gene3D" id="2.30.40.10">
    <property type="entry name" value="Urease, subunit C, domain 1"/>
    <property type="match status" value="1"/>
</dbReference>
<dbReference type="SUPFAM" id="SSF51556">
    <property type="entry name" value="Metallo-dependent hydrolases"/>
    <property type="match status" value="1"/>
</dbReference>
<dbReference type="PANTHER" id="PTHR43135:SF3">
    <property type="entry name" value="ALPHA-D-RIBOSE 1-METHYLPHOSPHONATE 5-TRIPHOSPHATE DIPHOSPHATASE"/>
    <property type="match status" value="1"/>
</dbReference>
<dbReference type="InterPro" id="IPR051781">
    <property type="entry name" value="Metallo-dep_Hydrolase"/>
</dbReference>
<proteinExistence type="predicted"/>